<feature type="compositionally biased region" description="Acidic residues" evidence="3">
    <location>
        <begin position="1"/>
        <end position="11"/>
    </location>
</feature>
<dbReference type="InterPro" id="IPR010221">
    <property type="entry name" value="VCBS_dom"/>
</dbReference>
<reference evidence="5 6" key="1">
    <citation type="journal article" date="2014" name="Genome Announc.">
        <title>Complete genome sequence of Magnetospirillum gryphiswaldense MSR-1.</title>
        <authorList>
            <person name="Wang X."/>
            <person name="Wang Q."/>
            <person name="Zhang W."/>
            <person name="Wang Y."/>
            <person name="Li L."/>
            <person name="Wen T."/>
            <person name="Zhang T."/>
            <person name="Zhang Y."/>
            <person name="Xu J."/>
            <person name="Hu J."/>
            <person name="Li S."/>
            <person name="Liu L."/>
            <person name="Liu J."/>
            <person name="Jiang W."/>
            <person name="Tian J."/>
            <person name="Li Y."/>
            <person name="Schuler D."/>
            <person name="Wang L."/>
            <person name="Li J."/>
        </authorList>
    </citation>
    <scope>NUCLEOTIDE SEQUENCE [LARGE SCALE GENOMIC DNA]</scope>
    <source>
        <strain evidence="6">DSM 6361 / JCM 21280 / NBRC 15271 / MSR-1</strain>
    </source>
</reference>
<dbReference type="PRINTS" id="PR00313">
    <property type="entry name" value="CABNDNGRPT"/>
</dbReference>
<dbReference type="GO" id="GO:0016020">
    <property type="term" value="C:membrane"/>
    <property type="evidence" value="ECO:0007669"/>
    <property type="project" value="InterPro"/>
</dbReference>
<dbReference type="SUPFAM" id="SSF51120">
    <property type="entry name" value="beta-Roll"/>
    <property type="match status" value="6"/>
</dbReference>
<dbReference type="PROSITE" id="PS50268">
    <property type="entry name" value="CADHERIN_2"/>
    <property type="match status" value="1"/>
</dbReference>
<dbReference type="SUPFAM" id="SSF49313">
    <property type="entry name" value="Cadherin-like"/>
    <property type="match status" value="1"/>
</dbReference>
<dbReference type="GO" id="GO:0005509">
    <property type="term" value="F:calcium ion binding"/>
    <property type="evidence" value="ECO:0007669"/>
    <property type="project" value="InterPro"/>
</dbReference>
<sequence>MADENLNDAPEENANTNAAPSENAQQALDDLTVLSDVGNQSLGESRLNLVRNVDVSDAAMGGLATIHQGSGSGNQVQEGLQVQAGLIQTEEIVVEQAPPAPVETPEVAPMAAEGTAPAGEIIDTSVNMDIQEDLSAQNIIFGEGVAAITDSEAAVVADEGAPELVTEEIIEVVPEAVLDETFVDSQPTIGGIRIDIPGDNDPSLVPVPTPIDWTEDQNLTFGVDASDPDGGAVVINFSEPANGVIIVNGDGTYEYRPDADYFGTDSFTVFVTDDEGNTVSQVVELNIANVDDAAVVSVTGGVGDESTTGAATTVTGSISATDVDGAIIGYEVVAGDHPGSLTVNADGTFTFVADNPNWNGSETFTVKVYDDQGGATEVPVTITVNATDDAVVDNGILIDLPGDNDPTLVAVPNPVEMQEDSSLRFAIDATDPDGSPVTISFEQPAHGSVIDNGDGTFTYQPSDNYFGSDTVTYTVTSADGSTLTNTMNLNVANVDDAPQVTLAGGSGDEDTVITGSIGVDDVDNQGAASTLELVGDAQHGTVTLNSNGTYSFVASDANWNGTDTFTVRITDAQGAVTEQVVEVNVGAVDDATMVSAPVDLGDVTEDSGVITIAASDLLANASDVDNALSVDNVKINGVELVDNGDGTYSYTPPADFNGTIDVTYDVVTDTGIATPATASIDVTAVDDATMVSAPVDLGAVTEDSGVITIAASDLLANASDVDNALSVDNVKINGVELVDNGDGTYSYTPPANFNGQIDVTYDVVTDTGIATPATASIDVTAVDDATMVSAPVDLGAVDEDSGVITIAASDLLANASDVDNALSVDNVKINGVELVDNGDGTYSYTPPANFNGQIDVTYDVVTDAGIATPATASIDVNAVEDAAQLDSPSEVDLTVGQDGIGTGDLDASDADGDTLTYGIVDPATGELVGQLETDYGTVVVDPATGEYTFTPNDNAATLDDNQSASDAFQVAASDGTSISEPQNVSVTITGSNDGPVVETATSSLTMSEDGSAEGAIAGSDVDAGDTVSYYLVDENGDRVTTLATENGSVTIDSETGQYTFTAADGLNSLNDGDSVTDSFQVVAWDGTAASAPQDVSVTINGSDDATVVTGSVDLGDVTEDTGVITISADDLLAKASDVDNALSVDNVKINGVELVDNGDGTYSYTPPANFNGTIDVTYDVVTDDGIATPATASIDVTAVDDATMVSAPVDLGAVDEGSGVITISAEDLLANASDVDNALSVDNVKINGVELVDNGDGTYSYTPPADFNGTIDVTYDVVTDTGIATPATASIDVTAVDDATVVSGPVDLGDVTEDSGVITIAASDLLANASDVDNALSVDNVKINGVELVDNGDGTYSYTPPANFNGQIDVTYDVVTDDGIATPATASIDVTAVDDATMVSAPVDLGAVDEDSGVITISASDLLANASDVDNALSVDNVKINGVELVDNGDGTYSYTPPADFNGQIDVTYDVVTDTGIATPATASIDVTAVDDATVVSGPVDLGDVTEDSGVITIAASDLLANASDVDNALSVDNVKINGVELVDNGDGTYSYTPPADFNGTIDVTYDVVTDTGIATPATASIDVTAVEDEAVITASGGSGLESTSDAASVVTGTITATDVDGAVSMEVVGQGEHGAVVLNADGTYTFTAADNDWSGTDTFTVRTTDANGGVTEQQVTVNVAAQADGAAIDTQDASINLGDGSNDTITGTSGADSLIGGSGNDVVNGGAGNDTIYGDSVGASAGSYTTDLNIDISTLDSSESLSSVTISGVPEGASLSAGTDNGDGTWTLSVEDLDGLQLTVTQVDADGFDLGVSVSTTDGTDVELSSDSLHVSFTGSAADGNDVLSGGTGDDTVFGGGGNDTISGGAGTDVLNGGAGNDVFTMAAGEDGTWGGGTGAKDVGDKSTSGTQDVVSVGGMNQLDDTVIGGEGVDTLVASSGNDAIFLDAASGGARLDGIEVIDAGAGNDVVDLTSDRFDYGNVTIDGGSGNDVLWSSAGDDTLIGGTGNDTLNAGAGDDVLLGGDGNDTIIVDKDESAGDVVDGGSGTDTLRVELTAGQYTEAVRDELLEFNAFASDPANAGQSFTFDSLGGLQVTNMEGLSVEVNGTPINLNSPPDVVEAAVVDQAATEDQAFALDVSDFFTDADIALGDSLTYGLTFLDADGNVIPTPDWVEFDAATGQLSGTPDNSDVGAFQIQVTATDESGATATTEPFTVSVADVDNAAEISVTGGEGDESTTNAATVVTGQIEASDADGGIVSFAVVAGGDHHGSLTVNADGSFSFTADNANWNGTDSFQVQLTDGEGNVYTQSLTITVDPTNDAPVVTMGVDLGTGTEDQRIIISKSDLVENASDVDGDALAAANISADHGTIIDNGNGTITFVPDANYNGDVTFSYTVSDGQGGTASGTATLDVTAVNDGPVVSGTVDLGDSLEDQAVIISKEDLLGNATDVDGDTLSAANISADHGTIVDNGDGTITFTPAADYHGDVTFTYTVSDGQGGTTSGTATLDLADVSDNQGPVAGDDGDNIDMSAQGPALRLNIGDATVIEGENPMAGLADMEDPTSRATTTNYGSDLNSSLTNNGNVDDLVSVGRDVNASINIGNGDDQLSVGRDVNANVDLGNGTNALDVGGDVNASVTTGSGNDTVRIGDELNGRIDLGNGDNRLEIGGAANASITTGSGADEVKVGGNLNSQATLGSGDDTLDIDGSAYATIDAGSGNDIVTIGNDVSSNITLGAGDDILQVTDDVWATIDAGSGDDTVSLGGDISGKVDMGAGNDHLTITGQNLWSTVTGGSGTDSIELTGVTKAQWDANTNNIQGYVKDFENIKFSDGRVIGDASAFEGNGGGESDTYEYPIEVTATLTDTDGSESLSAVTLTNIPAGATVMLGDQVLTAGNDGSYSVNVTSGSTVTLTVVSDGPLDLSGVTASVTSTEANGGDTATTTLVGEGSNAGEAAQEGIHVAEDGSIVINGSNLLANDSDADGDTLTIVSVGDAEHGSVTLNPDGTISFVPDANYQGETSFTYTVSDGQGGTSTATVNLTVDSDGINENVSYTIDADIGDVTGAANTSTDYDGSGSASSSTVTGTSGNDSKYGGAGNDTVDGGAGNDKLYGGSGNDSVIGGSGTDTLYGGSGNDHLSDGTEAVAGGSSGGSGGGHGSHGGSGGGHGHGHGSSGGSSGGSSANTGSNDTMFGGSGNDVISGGGGNDKLYGDGATEGSGGYLYADLDISGGASDGSSVTYTIAGLEAGVQLVQDGVVLSADANGVYTLDDVAGLELKIPDNGSLTDIDFTVGLLDANGQQVASDTVTMDVSDFAGLGSGDGNDTLSGGSGTDTLFGGGGDDVLVYSADQVSDRNDADYQDQGGAARDGTDHTVDSNGLNDTLDTYIGGSGHDTLTMSDGNDAIWIGNVQGVEVIQAGAGNDVVDMNYSDGTSYGDLTVDGGSGNDAIFTNDGDDVLIGGSGTNYLSGNAGNDTFIGGSGSDAMHGGAGTDTVDYSDSATGVNVYLGAGDGNGYSGSGGVGNSGDAQGDTYSGIENVVGSAHNDYVYGSASGSVADLGAGNDTFDNTEVSSVVKSDTVDGGAGNDTIWTGNGDDTLIGGAGDDQLYGEAGSDTFLFDFGSGHDTVNGGGGSWTDTLDFSDAVGQTFVITTDSGESWTIQVDGENHGTLDIGDNASGEVHLNTANGETVVDFDNIEQIKW</sequence>
<dbReference type="Pfam" id="PF18815">
    <property type="entry name" value="AFP_2"/>
    <property type="match status" value="1"/>
</dbReference>
<dbReference type="GO" id="GO:0007156">
    <property type="term" value="P:homophilic cell adhesion via plasma membrane adhesion molecules"/>
    <property type="evidence" value="ECO:0007669"/>
    <property type="project" value="InterPro"/>
</dbReference>
<dbReference type="PROSITE" id="PS00330">
    <property type="entry name" value="HEMOLYSIN_CALCIUM"/>
    <property type="match status" value="6"/>
</dbReference>
<feature type="compositionally biased region" description="Low complexity" evidence="3">
    <location>
        <begin position="3063"/>
        <end position="3085"/>
    </location>
</feature>
<dbReference type="PANTHER" id="PTHR38340:SF1">
    <property type="entry name" value="S-LAYER PROTEIN"/>
    <property type="match status" value="1"/>
</dbReference>
<evidence type="ECO:0000256" key="3">
    <source>
        <dbReference type="SAM" id="MobiDB-lite"/>
    </source>
</evidence>
<dbReference type="InterPro" id="IPR018511">
    <property type="entry name" value="Hemolysin-typ_Ca-bd_CS"/>
</dbReference>
<dbReference type="STRING" id="1430440.MGMSRv2__2813"/>
<dbReference type="Pfam" id="PF17963">
    <property type="entry name" value="Big_9"/>
    <property type="match status" value="6"/>
</dbReference>
<dbReference type="Pfam" id="PF00353">
    <property type="entry name" value="HemolysinCabind"/>
    <property type="match status" value="9"/>
</dbReference>
<protein>
    <recommendedName>
        <fullName evidence="4">Cadherin domain-containing protein</fullName>
    </recommendedName>
</protein>
<feature type="region of interest" description="Disordered" evidence="3">
    <location>
        <begin position="3117"/>
        <end position="3191"/>
    </location>
</feature>
<feature type="domain" description="Cadherin" evidence="4">
    <location>
        <begin position="2232"/>
        <end position="2321"/>
    </location>
</feature>
<feature type="compositionally biased region" description="Low complexity" evidence="3">
    <location>
        <begin position="12"/>
        <end position="22"/>
    </location>
</feature>
<feature type="region of interest" description="Disordered" evidence="3">
    <location>
        <begin position="3342"/>
        <end position="3371"/>
    </location>
</feature>
<comment type="subcellular location">
    <subcellularLocation>
        <location evidence="1">Secreted</location>
    </subcellularLocation>
</comment>
<organism evidence="5 6">
    <name type="scientific">Magnetospirillum gryphiswaldense (strain DSM 6361 / JCM 21280 / NBRC 15271 / MSR-1)</name>
    <dbReference type="NCBI Taxonomy" id="431944"/>
    <lineage>
        <taxon>Bacteria</taxon>
        <taxon>Pseudomonadati</taxon>
        <taxon>Pseudomonadota</taxon>
        <taxon>Alphaproteobacteria</taxon>
        <taxon>Rhodospirillales</taxon>
        <taxon>Rhodospirillaceae</taxon>
        <taxon>Magnetospirillum</taxon>
    </lineage>
</organism>
<dbReference type="Proteomes" id="UP000018922">
    <property type="component" value="Chromosome I"/>
</dbReference>
<evidence type="ECO:0000256" key="1">
    <source>
        <dbReference type="ARBA" id="ARBA00004613"/>
    </source>
</evidence>
<dbReference type="InterPro" id="IPR001343">
    <property type="entry name" value="Hemolysn_Ca-bd"/>
</dbReference>
<dbReference type="InterPro" id="IPR013783">
    <property type="entry name" value="Ig-like_fold"/>
</dbReference>
<dbReference type="eggNOG" id="COG2911">
    <property type="taxonomic scope" value="Bacteria"/>
</dbReference>
<dbReference type="NCBIfam" id="NF012211">
    <property type="entry name" value="tand_rpt_95"/>
    <property type="match status" value="17"/>
</dbReference>
<dbReference type="KEGG" id="mgy:MGMSRv2__2813"/>
<feature type="compositionally biased region" description="Gly residues" evidence="3">
    <location>
        <begin position="3141"/>
        <end position="3172"/>
    </location>
</feature>
<feature type="region of interest" description="Disordered" evidence="3">
    <location>
        <begin position="3063"/>
        <end position="3094"/>
    </location>
</feature>
<dbReference type="InterPro" id="IPR006644">
    <property type="entry name" value="Cadg"/>
</dbReference>
<evidence type="ECO:0000313" key="5">
    <source>
        <dbReference type="EMBL" id="CDL00028.1"/>
    </source>
</evidence>
<evidence type="ECO:0000256" key="2">
    <source>
        <dbReference type="ARBA" id="ARBA00022525"/>
    </source>
</evidence>
<dbReference type="InterPro" id="IPR002126">
    <property type="entry name" value="Cadherin-like_dom"/>
</dbReference>
<dbReference type="InterPro" id="IPR049531">
    <property type="entry name" value="AFP_rpt"/>
</dbReference>
<name>V6F6A0_MAGGM</name>
<dbReference type="InterPro" id="IPR041690">
    <property type="entry name" value="Cadherin_5"/>
</dbReference>
<dbReference type="EMBL" id="HG794546">
    <property type="protein sequence ID" value="CDL00028.1"/>
    <property type="molecule type" value="Genomic_DNA"/>
</dbReference>
<dbReference type="SMART" id="SM00736">
    <property type="entry name" value="CADG"/>
    <property type="match status" value="2"/>
</dbReference>
<dbReference type="SMART" id="SM00710">
    <property type="entry name" value="PbH1"/>
    <property type="match status" value="12"/>
</dbReference>
<dbReference type="NCBIfam" id="TIGR01965">
    <property type="entry name" value="VCBS_repeat"/>
    <property type="match status" value="6"/>
</dbReference>
<dbReference type="GO" id="GO:0005576">
    <property type="term" value="C:extracellular region"/>
    <property type="evidence" value="ECO:0007669"/>
    <property type="project" value="UniProtKB-SubCell"/>
</dbReference>
<accession>V6F6A0</accession>
<dbReference type="Gene3D" id="2.150.10.10">
    <property type="entry name" value="Serralysin-like metalloprotease, C-terminal"/>
    <property type="match status" value="6"/>
</dbReference>
<dbReference type="PANTHER" id="PTHR38340">
    <property type="entry name" value="S-LAYER PROTEIN"/>
    <property type="match status" value="1"/>
</dbReference>
<evidence type="ECO:0000259" key="4">
    <source>
        <dbReference type="PROSITE" id="PS50268"/>
    </source>
</evidence>
<dbReference type="eggNOG" id="COG5295">
    <property type="taxonomic scope" value="Bacteria"/>
</dbReference>
<feature type="region of interest" description="Disordered" evidence="3">
    <location>
        <begin position="1"/>
        <end position="22"/>
    </location>
</feature>
<dbReference type="eggNOG" id="COG1376">
    <property type="taxonomic scope" value="Bacteria"/>
</dbReference>
<keyword evidence="6" id="KW-1185">Reference proteome</keyword>
<dbReference type="InterPro" id="IPR015919">
    <property type="entry name" value="Cadherin-like_sf"/>
</dbReference>
<proteinExistence type="predicted"/>
<evidence type="ECO:0000313" key="6">
    <source>
        <dbReference type="Proteomes" id="UP000018922"/>
    </source>
</evidence>
<dbReference type="InterPro" id="IPR011049">
    <property type="entry name" value="Serralysin-like_metalloprot_C"/>
</dbReference>
<dbReference type="Gene3D" id="2.160.20.160">
    <property type="match status" value="1"/>
</dbReference>
<dbReference type="Gene3D" id="2.60.40.10">
    <property type="entry name" value="Immunoglobulins"/>
    <property type="match status" value="2"/>
</dbReference>
<gene>
    <name evidence="5" type="ordered locus">MGMSRv2__2813</name>
</gene>
<dbReference type="Pfam" id="PF05345">
    <property type="entry name" value="He_PIG"/>
    <property type="match status" value="1"/>
</dbReference>
<dbReference type="HOGENOM" id="CLU_224415_0_0_5"/>
<dbReference type="Gene3D" id="2.60.40.2810">
    <property type="match status" value="4"/>
</dbReference>
<dbReference type="InterPro" id="IPR006626">
    <property type="entry name" value="PbH1"/>
</dbReference>
<dbReference type="Pfam" id="PF17803">
    <property type="entry name" value="Cadherin_4"/>
    <property type="match status" value="1"/>
</dbReference>
<dbReference type="Gene3D" id="2.60.40.3440">
    <property type="match status" value="1"/>
</dbReference>
<dbReference type="eggNOG" id="COG2931">
    <property type="taxonomic scope" value="Bacteria"/>
</dbReference>
<dbReference type="InterPro" id="IPR040853">
    <property type="entry name" value="RapA2_cadherin-like"/>
</dbReference>
<dbReference type="Pfam" id="PF17892">
    <property type="entry name" value="Cadherin_5"/>
    <property type="match status" value="11"/>
</dbReference>
<dbReference type="InterPro" id="IPR050557">
    <property type="entry name" value="RTX_toxin/Mannuronan_C5-epim"/>
</dbReference>
<keyword evidence="2" id="KW-0964">Secreted</keyword>